<evidence type="ECO:0000256" key="10">
    <source>
        <dbReference type="HAMAP-Rule" id="MF_03159"/>
    </source>
</evidence>
<evidence type="ECO:0000256" key="1">
    <source>
        <dbReference type="ARBA" id="ARBA00000013"/>
    </source>
</evidence>
<reference evidence="12 13" key="1">
    <citation type="journal article" date="2015" name="Genome Biol. Evol.">
        <title>Comparative Genomics of a Bacterivorous Green Alga Reveals Evolutionary Causalities and Consequences of Phago-Mixotrophic Mode of Nutrition.</title>
        <authorList>
            <person name="Burns J.A."/>
            <person name="Paasch A."/>
            <person name="Narechania A."/>
            <person name="Kim E."/>
        </authorList>
    </citation>
    <scope>NUCLEOTIDE SEQUENCE [LARGE SCALE GENOMIC DNA]</scope>
    <source>
        <strain evidence="12 13">PLY_AMNH</strain>
    </source>
</reference>
<dbReference type="GO" id="GO:0000166">
    <property type="term" value="F:nucleotide binding"/>
    <property type="evidence" value="ECO:0007669"/>
    <property type="project" value="UniProtKB-KW"/>
</dbReference>
<evidence type="ECO:0000313" key="12">
    <source>
        <dbReference type="EMBL" id="KAK3272930.1"/>
    </source>
</evidence>
<evidence type="ECO:0000256" key="8">
    <source>
        <dbReference type="ARBA" id="ARBA00023027"/>
    </source>
</evidence>
<protein>
    <recommendedName>
        <fullName evidence="3 10">NAD(P)H-hydrate epimerase</fullName>
        <ecNumber evidence="3 10">5.1.99.6</ecNumber>
    </recommendedName>
    <alternativeName>
        <fullName evidence="10">NAD(P)HX epimerase</fullName>
    </alternativeName>
</protein>
<keyword evidence="5 10" id="KW-0547">Nucleotide-binding</keyword>
<dbReference type="NCBIfam" id="TIGR00197">
    <property type="entry name" value="yjeF_nterm"/>
    <property type="match status" value="1"/>
</dbReference>
<dbReference type="Gene3D" id="3.40.50.10260">
    <property type="entry name" value="YjeF N-terminal domain"/>
    <property type="match status" value="1"/>
</dbReference>
<evidence type="ECO:0000256" key="9">
    <source>
        <dbReference type="ARBA" id="ARBA00023235"/>
    </source>
</evidence>
<dbReference type="InterPro" id="IPR036652">
    <property type="entry name" value="YjeF_N_dom_sf"/>
</dbReference>
<dbReference type="EC" id="5.1.99.6" evidence="3 10"/>
<evidence type="ECO:0000256" key="7">
    <source>
        <dbReference type="ARBA" id="ARBA00022958"/>
    </source>
</evidence>
<evidence type="ECO:0000256" key="2">
    <source>
        <dbReference type="ARBA" id="ARBA00000909"/>
    </source>
</evidence>
<dbReference type="SUPFAM" id="SSF64153">
    <property type="entry name" value="YjeF N-terminal domain-like"/>
    <property type="match status" value="1"/>
</dbReference>
<dbReference type="Proteomes" id="UP001190700">
    <property type="component" value="Unassembled WGS sequence"/>
</dbReference>
<feature type="binding site" evidence="10">
    <location>
        <position position="67"/>
    </location>
    <ligand>
        <name>K(+)</name>
        <dbReference type="ChEBI" id="CHEBI:29103"/>
    </ligand>
</feature>
<keyword evidence="8 10" id="KW-0520">NAD</keyword>
<feature type="domain" description="YjeF N-terminal" evidence="11">
    <location>
        <begin position="16"/>
        <end position="231"/>
    </location>
</feature>
<keyword evidence="13" id="KW-1185">Reference proteome</keyword>
<comment type="similarity">
    <text evidence="10">Belongs to the NnrE/AIBP family.</text>
</comment>
<feature type="binding site" evidence="10">
    <location>
        <position position="175"/>
    </location>
    <ligand>
        <name>K(+)</name>
        <dbReference type="ChEBI" id="CHEBI:29103"/>
    </ligand>
</feature>
<gene>
    <name evidence="12" type="ORF">CYMTET_18803</name>
</gene>
<feature type="binding site" evidence="10">
    <location>
        <begin position="141"/>
        <end position="147"/>
    </location>
    <ligand>
        <name>(6S)-NADPHX</name>
        <dbReference type="ChEBI" id="CHEBI:64076"/>
    </ligand>
</feature>
<dbReference type="PANTHER" id="PTHR13232">
    <property type="entry name" value="NAD(P)H-HYDRATE EPIMERASE"/>
    <property type="match status" value="1"/>
</dbReference>
<comment type="caution">
    <text evidence="12">The sequence shown here is derived from an EMBL/GenBank/DDBJ whole genome shotgun (WGS) entry which is preliminary data.</text>
</comment>
<evidence type="ECO:0000256" key="4">
    <source>
        <dbReference type="ARBA" id="ARBA00022723"/>
    </source>
</evidence>
<keyword evidence="7 10" id="KW-0630">Potassium</keyword>
<keyword evidence="9 10" id="KW-0413">Isomerase</keyword>
<comment type="function">
    <text evidence="10">Catalyzes the epimerization of the S- and R-forms of NAD(P)HX, a damaged form of NAD(P)H that is a result of enzymatic or heat-dependent hydration. This is a prerequisite for the S-specific NAD(P)H-hydrate dehydratase to allow the repair of both epimers of NAD(P)HX.</text>
</comment>
<dbReference type="Pfam" id="PF03853">
    <property type="entry name" value="YjeF_N"/>
    <property type="match status" value="1"/>
</dbReference>
<dbReference type="InterPro" id="IPR032976">
    <property type="entry name" value="YJEFN_prot_NAXE-like"/>
</dbReference>
<sequence length="247" mass="26689">MSNISEGITHLKQDEAINVDVELMGPLGFSVDQLMELAGLSCACSVAEVYPRDTHPRVLILAGPGNNGGDGLVAARHLKHFGYKPTICYPKPTDKPLYNGLVTQCRSLQIEFISADDLLKDEGNGNYFARECDVVLDALFGFSFQGAPRPPFAAILQALSPSASPPPIASVDIPSGWQVEDGDVDGNGIRPDMLISLTAPKECSRKFEGAHHFLGGRFVPPEIAEKYHLVLPEYPGTSMCVRIPSQL</sequence>
<comment type="catalytic activity">
    <reaction evidence="2 10">
        <text>(6R)-NADPHX = (6S)-NADPHX</text>
        <dbReference type="Rhea" id="RHEA:32227"/>
        <dbReference type="ChEBI" id="CHEBI:64076"/>
        <dbReference type="ChEBI" id="CHEBI:64077"/>
        <dbReference type="EC" id="5.1.99.6"/>
    </reaction>
</comment>
<dbReference type="GO" id="GO:0052856">
    <property type="term" value="F:NAD(P)HX epimerase activity"/>
    <property type="evidence" value="ECO:0007669"/>
    <property type="project" value="UniProtKB-UniRule"/>
</dbReference>
<keyword evidence="6" id="KW-0521">NADP</keyword>
<dbReference type="PANTHER" id="PTHR13232:SF10">
    <property type="entry name" value="NAD(P)H-HYDRATE EPIMERASE"/>
    <property type="match status" value="1"/>
</dbReference>
<dbReference type="FunFam" id="3.40.50.10260:FF:000006">
    <property type="entry name" value="NAD(P)H-hydrate epimerase"/>
    <property type="match status" value="1"/>
</dbReference>
<dbReference type="GO" id="GO:0046872">
    <property type="term" value="F:metal ion binding"/>
    <property type="evidence" value="ECO:0007669"/>
    <property type="project" value="UniProtKB-KW"/>
</dbReference>
<evidence type="ECO:0000256" key="5">
    <source>
        <dbReference type="ARBA" id="ARBA00022741"/>
    </source>
</evidence>
<keyword evidence="4 10" id="KW-0479">Metal-binding</keyword>
<dbReference type="HAMAP" id="MF_01966">
    <property type="entry name" value="NADHX_epimerase"/>
    <property type="match status" value="1"/>
</dbReference>
<evidence type="ECO:0000259" key="11">
    <source>
        <dbReference type="PROSITE" id="PS51385"/>
    </source>
</evidence>
<name>A0AAE0L5Z5_9CHLO</name>
<evidence type="ECO:0000256" key="3">
    <source>
        <dbReference type="ARBA" id="ARBA00012228"/>
    </source>
</evidence>
<feature type="binding site" evidence="10">
    <location>
        <position position="172"/>
    </location>
    <ligand>
        <name>(6S)-NADPHX</name>
        <dbReference type="ChEBI" id="CHEBI:64076"/>
    </ligand>
</feature>
<dbReference type="GO" id="GO:0005739">
    <property type="term" value="C:mitochondrion"/>
    <property type="evidence" value="ECO:0007669"/>
    <property type="project" value="TreeGrafter"/>
</dbReference>
<evidence type="ECO:0000256" key="6">
    <source>
        <dbReference type="ARBA" id="ARBA00022857"/>
    </source>
</evidence>
<comment type="cofactor">
    <cofactor evidence="10">
        <name>K(+)</name>
        <dbReference type="ChEBI" id="CHEBI:29103"/>
    </cofactor>
    <text evidence="10">Binds 1 potassium ion per subunit.</text>
</comment>
<accession>A0AAE0L5Z5</accession>
<comment type="caution">
    <text evidence="10">Lacks conserved residue(s) required for the propagation of feature annotation.</text>
</comment>
<feature type="binding site" evidence="10">
    <location>
        <begin position="66"/>
        <end position="70"/>
    </location>
    <ligand>
        <name>(6S)-NADPHX</name>
        <dbReference type="ChEBI" id="CHEBI:64076"/>
    </ligand>
</feature>
<feature type="binding site" evidence="10">
    <location>
        <position position="137"/>
    </location>
    <ligand>
        <name>K(+)</name>
        <dbReference type="ChEBI" id="CHEBI:29103"/>
    </ligand>
</feature>
<dbReference type="AlphaFoldDB" id="A0AAE0L5Z5"/>
<evidence type="ECO:0000313" key="13">
    <source>
        <dbReference type="Proteomes" id="UP001190700"/>
    </source>
</evidence>
<dbReference type="PROSITE" id="PS51385">
    <property type="entry name" value="YJEF_N"/>
    <property type="match status" value="1"/>
</dbReference>
<organism evidence="12 13">
    <name type="scientific">Cymbomonas tetramitiformis</name>
    <dbReference type="NCBI Taxonomy" id="36881"/>
    <lineage>
        <taxon>Eukaryota</taxon>
        <taxon>Viridiplantae</taxon>
        <taxon>Chlorophyta</taxon>
        <taxon>Pyramimonadophyceae</taxon>
        <taxon>Pyramimonadales</taxon>
        <taxon>Pyramimonadaceae</taxon>
        <taxon>Cymbomonas</taxon>
    </lineage>
</organism>
<comment type="catalytic activity">
    <reaction evidence="1 10">
        <text>(6R)-NADHX = (6S)-NADHX</text>
        <dbReference type="Rhea" id="RHEA:32215"/>
        <dbReference type="ChEBI" id="CHEBI:64074"/>
        <dbReference type="ChEBI" id="CHEBI:64075"/>
        <dbReference type="EC" id="5.1.99.6"/>
    </reaction>
</comment>
<dbReference type="EMBL" id="LGRX02008712">
    <property type="protein sequence ID" value="KAK3272930.1"/>
    <property type="molecule type" value="Genomic_DNA"/>
</dbReference>
<dbReference type="InterPro" id="IPR004443">
    <property type="entry name" value="YjeF_N_dom"/>
</dbReference>
<proteinExistence type="inferred from homology"/>